<dbReference type="PRINTS" id="PR00502">
    <property type="entry name" value="NUDIXFAMILY"/>
</dbReference>
<dbReference type="GO" id="GO:0006203">
    <property type="term" value="P:dGTP catabolic process"/>
    <property type="evidence" value="ECO:0007669"/>
    <property type="project" value="TreeGrafter"/>
</dbReference>
<evidence type="ECO:0000256" key="1">
    <source>
        <dbReference type="ARBA" id="ARBA00022801"/>
    </source>
</evidence>
<dbReference type="PROSITE" id="PS51462">
    <property type="entry name" value="NUDIX"/>
    <property type="match status" value="1"/>
</dbReference>
<dbReference type="PANTHER" id="PTHR16099">
    <property type="entry name" value="8-OXO-DGTP DIPHOSPHATES NUDT15"/>
    <property type="match status" value="1"/>
</dbReference>
<dbReference type="Gene3D" id="3.90.79.10">
    <property type="entry name" value="Nucleoside Triphosphate Pyrophosphohydrolase"/>
    <property type="match status" value="1"/>
</dbReference>
<dbReference type="InterPro" id="IPR015797">
    <property type="entry name" value="NUDIX_hydrolase-like_dom_sf"/>
</dbReference>
<protein>
    <recommendedName>
        <fullName evidence="3">Nudix hydrolase domain-containing protein</fullName>
    </recommendedName>
</protein>
<evidence type="ECO:0000313" key="5">
    <source>
        <dbReference type="Proteomes" id="UP000034616"/>
    </source>
</evidence>
<proteinExistence type="inferred from homology"/>
<feature type="domain" description="Nudix hydrolase" evidence="3">
    <location>
        <begin position="6"/>
        <end position="136"/>
    </location>
</feature>
<dbReference type="InterPro" id="IPR020084">
    <property type="entry name" value="NUDIX_hydrolase_CS"/>
</dbReference>
<dbReference type="GO" id="GO:0005829">
    <property type="term" value="C:cytosol"/>
    <property type="evidence" value="ECO:0007669"/>
    <property type="project" value="TreeGrafter"/>
</dbReference>
<organism evidence="4 5">
    <name type="scientific">Candidatus Uhrbacteria bacterium GW2011_GWC2_41_11</name>
    <dbReference type="NCBI Taxonomy" id="1618985"/>
    <lineage>
        <taxon>Bacteria</taxon>
        <taxon>Candidatus Uhriibacteriota</taxon>
    </lineage>
</organism>
<dbReference type="FunFam" id="3.90.79.10:FF:000060">
    <property type="entry name" value="Nudix hydrolase 1"/>
    <property type="match status" value="1"/>
</dbReference>
<dbReference type="InterPro" id="IPR000086">
    <property type="entry name" value="NUDIX_hydrolase_dom"/>
</dbReference>
<comment type="caution">
    <text evidence="4">The sequence shown here is derived from an EMBL/GenBank/DDBJ whole genome shotgun (WGS) entry which is preliminary data.</text>
</comment>
<dbReference type="GO" id="GO:0035539">
    <property type="term" value="F:8-oxo-7,8-dihydrodeoxyguanosine triphosphate pyrophosphatase activity"/>
    <property type="evidence" value="ECO:0007669"/>
    <property type="project" value="TreeGrafter"/>
</dbReference>
<reference evidence="4 5" key="1">
    <citation type="journal article" date="2015" name="Nature">
        <title>rRNA introns, odd ribosomes, and small enigmatic genomes across a large radiation of phyla.</title>
        <authorList>
            <person name="Brown C.T."/>
            <person name="Hug L.A."/>
            <person name="Thomas B.C."/>
            <person name="Sharon I."/>
            <person name="Castelle C.J."/>
            <person name="Singh A."/>
            <person name="Wilkins M.J."/>
            <person name="Williams K.H."/>
            <person name="Banfield J.F."/>
        </authorList>
    </citation>
    <scope>NUCLEOTIDE SEQUENCE [LARGE SCALE GENOMIC DNA]</scope>
</reference>
<dbReference type="AlphaFoldDB" id="A0A0G0UEC6"/>
<dbReference type="PROSITE" id="PS00893">
    <property type="entry name" value="NUDIX_BOX"/>
    <property type="match status" value="1"/>
</dbReference>
<dbReference type="Proteomes" id="UP000034616">
    <property type="component" value="Unassembled WGS sequence"/>
</dbReference>
<name>A0A0G0UEC6_9BACT</name>
<dbReference type="EMBL" id="LCAH01000004">
    <property type="protein sequence ID" value="KKR87284.1"/>
    <property type="molecule type" value="Genomic_DNA"/>
</dbReference>
<sequence length="138" mass="15881">MTTDFDQRPKVGVGVFVLKDGKILMGKRKGAHGEGSWSLPGGHLEFNESWDMCAVRETMEETGVTIKNIRFGTVTNDIFQEEGKHYITIYMLSDYDAGEVKNMEPEKCNGWDWFDWNELPQPLFIPIQNLLKTNFYPL</sequence>
<keyword evidence="1 2" id="KW-0378">Hydrolase</keyword>
<evidence type="ECO:0000256" key="2">
    <source>
        <dbReference type="RuleBase" id="RU003476"/>
    </source>
</evidence>
<dbReference type="InterPro" id="IPR020476">
    <property type="entry name" value="Nudix_hydrolase"/>
</dbReference>
<evidence type="ECO:0000259" key="3">
    <source>
        <dbReference type="PROSITE" id="PS51462"/>
    </source>
</evidence>
<dbReference type="CDD" id="cd04678">
    <property type="entry name" value="NUDIX_MTH2_Nudt15"/>
    <property type="match status" value="1"/>
</dbReference>
<comment type="similarity">
    <text evidence="2">Belongs to the Nudix hydrolase family.</text>
</comment>
<dbReference type="SUPFAM" id="SSF55811">
    <property type="entry name" value="Nudix"/>
    <property type="match status" value="1"/>
</dbReference>
<evidence type="ECO:0000313" key="4">
    <source>
        <dbReference type="EMBL" id="KKR87284.1"/>
    </source>
</evidence>
<dbReference type="Pfam" id="PF00293">
    <property type="entry name" value="NUDIX"/>
    <property type="match status" value="1"/>
</dbReference>
<accession>A0A0G0UEC6</accession>
<gene>
    <name evidence="4" type="ORF">UU35_C0004G0057</name>
</gene>
<dbReference type="PANTHER" id="PTHR16099:SF5">
    <property type="entry name" value="NUCLEOTIDE TRIPHOSPHATE DIPHOSPHATASE NUDT15"/>
    <property type="match status" value="1"/>
</dbReference>